<feature type="transmembrane region" description="Helical" evidence="2">
    <location>
        <begin position="276"/>
        <end position="296"/>
    </location>
</feature>
<feature type="region of interest" description="Disordered" evidence="1">
    <location>
        <begin position="35"/>
        <end position="120"/>
    </location>
</feature>
<dbReference type="EMBL" id="JAPDRK010000001">
    <property type="protein sequence ID" value="KAJ9616999.1"/>
    <property type="molecule type" value="Genomic_DNA"/>
</dbReference>
<dbReference type="Proteomes" id="UP001172673">
    <property type="component" value="Unassembled WGS sequence"/>
</dbReference>
<evidence type="ECO:0000313" key="4">
    <source>
        <dbReference type="Proteomes" id="UP001172673"/>
    </source>
</evidence>
<feature type="transmembrane region" description="Helical" evidence="2">
    <location>
        <begin position="308"/>
        <end position="331"/>
    </location>
</feature>
<gene>
    <name evidence="3" type="ORF">H2200_000720</name>
</gene>
<accession>A0AA38XP26</accession>
<keyword evidence="4" id="KW-1185">Reference proteome</keyword>
<name>A0AA38XP26_9EURO</name>
<keyword evidence="2" id="KW-1133">Transmembrane helix</keyword>
<dbReference type="AlphaFoldDB" id="A0AA38XP26"/>
<feature type="compositionally biased region" description="Basic and acidic residues" evidence="1">
    <location>
        <begin position="101"/>
        <end position="119"/>
    </location>
</feature>
<organism evidence="3 4">
    <name type="scientific">Cladophialophora chaetospira</name>
    <dbReference type="NCBI Taxonomy" id="386627"/>
    <lineage>
        <taxon>Eukaryota</taxon>
        <taxon>Fungi</taxon>
        <taxon>Dikarya</taxon>
        <taxon>Ascomycota</taxon>
        <taxon>Pezizomycotina</taxon>
        <taxon>Eurotiomycetes</taxon>
        <taxon>Chaetothyriomycetidae</taxon>
        <taxon>Chaetothyriales</taxon>
        <taxon>Herpotrichiellaceae</taxon>
        <taxon>Cladophialophora</taxon>
    </lineage>
</organism>
<reference evidence="3" key="1">
    <citation type="submission" date="2022-10" db="EMBL/GenBank/DDBJ databases">
        <title>Culturing micro-colonial fungi from biological soil crusts in the Mojave desert and describing Neophaeococcomyces mojavensis, and introducing the new genera and species Taxawa tesnikishii.</title>
        <authorList>
            <person name="Kurbessoian T."/>
            <person name="Stajich J.E."/>
        </authorList>
    </citation>
    <scope>NUCLEOTIDE SEQUENCE</scope>
    <source>
        <strain evidence="3">TK_41</strain>
    </source>
</reference>
<evidence type="ECO:0000256" key="2">
    <source>
        <dbReference type="SAM" id="Phobius"/>
    </source>
</evidence>
<protein>
    <submittedName>
        <fullName evidence="3">Uncharacterized protein</fullName>
    </submittedName>
</protein>
<feature type="compositionally biased region" description="Polar residues" evidence="1">
    <location>
        <begin position="87"/>
        <end position="98"/>
    </location>
</feature>
<evidence type="ECO:0000256" key="1">
    <source>
        <dbReference type="SAM" id="MobiDB-lite"/>
    </source>
</evidence>
<feature type="transmembrane region" description="Helical" evidence="2">
    <location>
        <begin position="231"/>
        <end position="250"/>
    </location>
</feature>
<keyword evidence="2" id="KW-0812">Transmembrane</keyword>
<feature type="transmembrane region" description="Helical" evidence="2">
    <location>
        <begin position="187"/>
        <end position="211"/>
    </location>
</feature>
<keyword evidence="2" id="KW-0472">Membrane</keyword>
<proteinExistence type="predicted"/>
<sequence length="333" mass="37231">MVSNEFPPATPDELGDFLAEVVKARLIRLLTEPAPQSRALSDDRHHRRTQTPYSIHAERQEDAHQQTGRYQAPEDHRDPSGHPQAFRQPTENQHQAAGQDQPEHETEHLPRSNPEDSTARRSTAVSRCSCLYCQSLRTNDFKCSPTPEHFVWLDNNLKTSLAIALDAGSRNCEESIKRRSPQEILDWYAQLFSAVIGVSALGGGFTFTVIFSDLAQPRNDDGGYVRTCLAASWLLFVSSIAVTSFTALFVSTMRKWIIARAKEVEKKGKKWGMNRLLLMVTWMTLFVQLVPIGAFLASAEAVRQYHGFLGAVSMGLTAFVGAAIVFAWLWANV</sequence>
<evidence type="ECO:0000313" key="3">
    <source>
        <dbReference type="EMBL" id="KAJ9616999.1"/>
    </source>
</evidence>
<comment type="caution">
    <text evidence="3">The sequence shown here is derived from an EMBL/GenBank/DDBJ whole genome shotgun (WGS) entry which is preliminary data.</text>
</comment>